<keyword evidence="3" id="KW-1185">Reference proteome</keyword>
<dbReference type="Pfam" id="PF00173">
    <property type="entry name" value="Cyt-b5"/>
    <property type="match status" value="1"/>
</dbReference>
<evidence type="ECO:0000313" key="3">
    <source>
        <dbReference type="Proteomes" id="UP001056429"/>
    </source>
</evidence>
<sequence>MTPFIGDKMYYLSKIEEELFKMDEVLEECSRYFNEINSNESNGRQVEREFTREELKQYNGENGKPAYTAVNGVVYDVTYEPQWGGGTHFGVITGADVTAEFNQCHGGEKILEKMKVIGKLID</sequence>
<dbReference type="Proteomes" id="UP001056429">
    <property type="component" value="Unassembled WGS sequence"/>
</dbReference>
<accession>A0A9J6NXJ7</accession>
<reference evidence="2" key="1">
    <citation type="journal article" date="2021" name="mSystems">
        <title>Bacteria and Archaea Synergistically Convert Glycine Betaine to Biogenic Methane in the Formosa Cold Seep of the South China Sea.</title>
        <authorList>
            <person name="Li L."/>
            <person name="Zhang W."/>
            <person name="Zhang S."/>
            <person name="Song L."/>
            <person name="Sun Q."/>
            <person name="Zhang H."/>
            <person name="Xiang H."/>
            <person name="Dong X."/>
        </authorList>
    </citation>
    <scope>NUCLEOTIDE SEQUENCE</scope>
    <source>
        <strain evidence="2">ZWT</strain>
    </source>
</reference>
<dbReference type="SUPFAM" id="SSF55856">
    <property type="entry name" value="Cytochrome b5-like heme/steroid binding domain"/>
    <property type="match status" value="1"/>
</dbReference>
<evidence type="ECO:0000259" key="1">
    <source>
        <dbReference type="SMART" id="SM01117"/>
    </source>
</evidence>
<name>A0A9J6NXJ7_9CLOT</name>
<dbReference type="Gene3D" id="3.10.120.10">
    <property type="entry name" value="Cytochrome b5-like heme/steroid binding domain"/>
    <property type="match status" value="1"/>
</dbReference>
<comment type="caution">
    <text evidence="2">The sequence shown here is derived from an EMBL/GenBank/DDBJ whole genome shotgun (WGS) entry which is preliminary data.</text>
</comment>
<dbReference type="InterPro" id="IPR036400">
    <property type="entry name" value="Cyt_B5-like_heme/steroid_sf"/>
</dbReference>
<dbReference type="InterPro" id="IPR001199">
    <property type="entry name" value="Cyt_B5-like_heme/steroid-bd"/>
</dbReference>
<feature type="domain" description="Cytochrome b5 heme-binding" evidence="1">
    <location>
        <begin position="50"/>
        <end position="121"/>
    </location>
</feature>
<evidence type="ECO:0000313" key="2">
    <source>
        <dbReference type="EMBL" id="MCM1988718.1"/>
    </source>
</evidence>
<protein>
    <submittedName>
        <fullName evidence="2">Steroid-binding protein</fullName>
    </submittedName>
</protein>
<dbReference type="SMART" id="SM01117">
    <property type="entry name" value="Cyt-b5"/>
    <property type="match status" value="1"/>
</dbReference>
<proteinExistence type="predicted"/>
<reference evidence="2" key="2">
    <citation type="submission" date="2021-04" db="EMBL/GenBank/DDBJ databases">
        <authorList>
            <person name="Dong X."/>
        </authorList>
    </citation>
    <scope>NUCLEOTIDE SEQUENCE</scope>
    <source>
        <strain evidence="2">ZWT</strain>
    </source>
</reference>
<dbReference type="AlphaFoldDB" id="A0A9J6NXJ7"/>
<dbReference type="EMBL" id="JAGSOJ010000001">
    <property type="protein sequence ID" value="MCM1988718.1"/>
    <property type="molecule type" value="Genomic_DNA"/>
</dbReference>
<organism evidence="2 3">
    <name type="scientific">Oceanirhabdus seepicola</name>
    <dbReference type="NCBI Taxonomy" id="2828781"/>
    <lineage>
        <taxon>Bacteria</taxon>
        <taxon>Bacillati</taxon>
        <taxon>Bacillota</taxon>
        <taxon>Clostridia</taxon>
        <taxon>Eubacteriales</taxon>
        <taxon>Clostridiaceae</taxon>
        <taxon>Oceanirhabdus</taxon>
    </lineage>
</organism>
<gene>
    <name evidence="2" type="ORF">KDK92_03125</name>
</gene>